<dbReference type="PANTHER" id="PTHR42756">
    <property type="entry name" value="TRANSCRIPTIONAL REGULATOR, MARR"/>
    <property type="match status" value="1"/>
</dbReference>
<keyword evidence="1" id="KW-0805">Transcription regulation</keyword>
<evidence type="ECO:0000256" key="2">
    <source>
        <dbReference type="ARBA" id="ARBA00023125"/>
    </source>
</evidence>
<proteinExistence type="predicted"/>
<dbReference type="InterPro" id="IPR036390">
    <property type="entry name" value="WH_DNA-bd_sf"/>
</dbReference>
<organism evidence="5 6">
    <name type="scientific">Mesorhizobium vachelliae</name>
    <dbReference type="NCBI Taxonomy" id="3072309"/>
    <lineage>
        <taxon>Bacteria</taxon>
        <taxon>Pseudomonadati</taxon>
        <taxon>Pseudomonadota</taxon>
        <taxon>Alphaproteobacteria</taxon>
        <taxon>Hyphomicrobiales</taxon>
        <taxon>Phyllobacteriaceae</taxon>
        <taxon>Mesorhizobium</taxon>
    </lineage>
</organism>
<reference evidence="5 6" key="1">
    <citation type="submission" date="2023-08" db="EMBL/GenBank/DDBJ databases">
        <title>Implementing the SeqCode for naming new Mesorhizobium species isolated from Vachellia karroo root nodules.</title>
        <authorList>
            <person name="Van Lill M."/>
        </authorList>
    </citation>
    <scope>NUCLEOTIDE SEQUENCE [LARGE SCALE GENOMIC DNA]</scope>
    <source>
        <strain evidence="5 6">VK25D</strain>
    </source>
</reference>
<protein>
    <submittedName>
        <fullName evidence="5">MarR family transcriptional regulator</fullName>
    </submittedName>
</protein>
<dbReference type="InterPro" id="IPR000835">
    <property type="entry name" value="HTH_MarR-typ"/>
</dbReference>
<dbReference type="RefSeq" id="WP_320247297.1">
    <property type="nucleotide sequence ID" value="NZ_JAVIIQ010000004.1"/>
</dbReference>
<dbReference type="Gene3D" id="1.10.10.10">
    <property type="entry name" value="Winged helix-like DNA-binding domain superfamily/Winged helix DNA-binding domain"/>
    <property type="match status" value="1"/>
</dbReference>
<evidence type="ECO:0000313" key="6">
    <source>
        <dbReference type="Proteomes" id="UP001285154"/>
    </source>
</evidence>
<evidence type="ECO:0000256" key="1">
    <source>
        <dbReference type="ARBA" id="ARBA00023015"/>
    </source>
</evidence>
<dbReference type="EMBL" id="JAVIIQ010000004">
    <property type="protein sequence ID" value="MDX8531659.1"/>
    <property type="molecule type" value="Genomic_DNA"/>
</dbReference>
<gene>
    <name evidence="5" type="ORF">RFM42_11740</name>
</gene>
<comment type="caution">
    <text evidence="5">The sequence shown here is derived from an EMBL/GenBank/DDBJ whole genome shotgun (WGS) entry which is preliminary data.</text>
</comment>
<dbReference type="InterPro" id="IPR036388">
    <property type="entry name" value="WH-like_DNA-bd_sf"/>
</dbReference>
<evidence type="ECO:0000313" key="5">
    <source>
        <dbReference type="EMBL" id="MDX8531659.1"/>
    </source>
</evidence>
<evidence type="ECO:0000259" key="4">
    <source>
        <dbReference type="PROSITE" id="PS50995"/>
    </source>
</evidence>
<dbReference type="SUPFAM" id="SSF46785">
    <property type="entry name" value="Winged helix' DNA-binding domain"/>
    <property type="match status" value="1"/>
</dbReference>
<dbReference type="InterPro" id="IPR023187">
    <property type="entry name" value="Tscrpt_reg_MarR-type_CS"/>
</dbReference>
<dbReference type="PANTHER" id="PTHR42756:SF1">
    <property type="entry name" value="TRANSCRIPTIONAL REPRESSOR OF EMRAB OPERON"/>
    <property type="match status" value="1"/>
</dbReference>
<evidence type="ECO:0000256" key="3">
    <source>
        <dbReference type="ARBA" id="ARBA00023163"/>
    </source>
</evidence>
<sequence>MENERSRSRETIGQIITNVARLWRRTANERLDRCGLSHAMAMPLLALWQLGGEARQGAVAEQAGLEGPSLVRLIDLLVAEGLVARREDQSDRRAKILSLTKDGEARMKTINAVLAELRHELVSLIGDEELETASAVLRQIQAELASKLGES</sequence>
<dbReference type="SMART" id="SM00347">
    <property type="entry name" value="HTH_MARR"/>
    <property type="match status" value="1"/>
</dbReference>
<name>A0ABU5A1V5_9HYPH</name>
<dbReference type="Pfam" id="PF12802">
    <property type="entry name" value="MarR_2"/>
    <property type="match status" value="1"/>
</dbReference>
<dbReference type="PROSITE" id="PS01117">
    <property type="entry name" value="HTH_MARR_1"/>
    <property type="match status" value="1"/>
</dbReference>
<feature type="domain" description="HTH marR-type" evidence="4">
    <location>
        <begin position="9"/>
        <end position="142"/>
    </location>
</feature>
<dbReference type="PRINTS" id="PR00598">
    <property type="entry name" value="HTHMARR"/>
</dbReference>
<keyword evidence="3" id="KW-0804">Transcription</keyword>
<dbReference type="Proteomes" id="UP001285154">
    <property type="component" value="Unassembled WGS sequence"/>
</dbReference>
<keyword evidence="6" id="KW-1185">Reference proteome</keyword>
<dbReference type="PROSITE" id="PS50995">
    <property type="entry name" value="HTH_MARR_2"/>
    <property type="match status" value="1"/>
</dbReference>
<accession>A0ABU5A1V5</accession>
<keyword evidence="2" id="KW-0238">DNA-binding</keyword>